<evidence type="ECO:0000256" key="2">
    <source>
        <dbReference type="SAM" id="MobiDB-lite"/>
    </source>
</evidence>
<dbReference type="InterPro" id="IPR051647">
    <property type="entry name" value="Mediator_comp_sub12"/>
</dbReference>
<keyword evidence="1" id="KW-0175">Coiled coil</keyword>
<feature type="compositionally biased region" description="Low complexity" evidence="2">
    <location>
        <begin position="464"/>
        <end position="509"/>
    </location>
</feature>
<evidence type="ECO:0000256" key="1">
    <source>
        <dbReference type="SAM" id="Coils"/>
    </source>
</evidence>
<gene>
    <name evidence="3" type="ORF">CBR_g36605</name>
</gene>
<feature type="compositionally biased region" description="Acidic residues" evidence="2">
    <location>
        <begin position="149"/>
        <end position="170"/>
    </location>
</feature>
<dbReference type="EMBL" id="BFEA01000035">
    <property type="protein sequence ID" value="GBG63118.1"/>
    <property type="molecule type" value="Genomic_DNA"/>
</dbReference>
<evidence type="ECO:0000313" key="4">
    <source>
        <dbReference type="Proteomes" id="UP000265515"/>
    </source>
</evidence>
<feature type="compositionally biased region" description="Low complexity" evidence="2">
    <location>
        <begin position="686"/>
        <end position="700"/>
    </location>
</feature>
<keyword evidence="4" id="KW-1185">Reference proteome</keyword>
<name>A0A388JZ97_CHABU</name>
<dbReference type="Proteomes" id="UP000265515">
    <property type="component" value="Unassembled WGS sequence"/>
</dbReference>
<sequence>MPRRIPEFLDTLAASVNGYQPVSQLGQPAVRVKKTKVQRRATKQDEFNEYVEGSVGADALHVSDGTSCGGSLSPQTSPYEQVQNQPPLTMPGLAQPSLQLPVPSLLAQNQQQIENDSVCFVASSPHGIGDDDVSGGLVVDSGGEVRMGEEEEEEEGGGMEEEDEEEEEEGVISNGEGQQGYWEGGNAGIASEVEVPRPGEEANMPMADVSGIATGISNGSGQGTGDVEMGANGMRGMQQDSLLASMKTEGRVKRKVTKKIGNAGTECGASPGDKKRRLEDRPQPTAASSRVPAAALSAEDRLARIRNLSAELKKAHKTIARLRLTKEASEKELGKAQEILQAKPLLDKINATSKVCMDNGYPDVIGLICDAILSGSLPIPSIRFERLVTLGINCNKEFTNQLQYSEREMRYFASLKRQSCAAAVLEAMRGPMNAGGGHGRHAVRSARITEFVPSLKAIERFEKQMQMQQQQQQQQQQKQQQQQNSQQPEEVPSAGQQNQCGQQQAASGSVGSGGNGEGMDGGGVVDGVIFDSCANGMMMGPVYDGNICPTVGLGGGIGGKNGSGAGAIVGCNGAALLTTASSSPGRALSAGAGSQTGGHCVEGVHLGESEDEDEVRPLPSSNRTAAYPNPDVPRGGGGLMVGMQPGLEFVHDVEETKVFDCIPRPPPPVLRQDQQQPPPQQKQKQKQQQQQQQQASQQQQQQQASQHQACVGIQAYEYLQVPGALHGLGIELDAGMRPPVALQTTSPQQQPPPQQVSALQFDTSQIQVSGTEVCIATTSGPPPQQQHEEKPDLRLFHSSAQLQQQQERQQQQQQAQQRPEQAMVFEQMGMGDLSHLQQLSSLQAQMRQLEAPVQLRQLVGDDLNQFDHLRVEAAFGECQMQAEEIAQYNSAIATASALSSLSPTSVFNAPHEQRQNPRQQIHEAAGIDLRSQNYHSVMPPFDCAMSGRMHNESGVLGLHSPLGFPPYLLTATGQDLGRFGYPSLR</sequence>
<dbReference type="GO" id="GO:0016592">
    <property type="term" value="C:mediator complex"/>
    <property type="evidence" value="ECO:0007669"/>
    <property type="project" value="TreeGrafter"/>
</dbReference>
<feature type="region of interest" description="Disordered" evidence="2">
    <location>
        <begin position="463"/>
        <end position="519"/>
    </location>
</feature>
<feature type="region of interest" description="Disordered" evidence="2">
    <location>
        <begin position="800"/>
        <end position="821"/>
    </location>
</feature>
<evidence type="ECO:0000313" key="3">
    <source>
        <dbReference type="EMBL" id="GBG63118.1"/>
    </source>
</evidence>
<comment type="caution">
    <text evidence="3">The sequence shown here is derived from an EMBL/GenBank/DDBJ whole genome shotgun (WGS) entry which is preliminary data.</text>
</comment>
<feature type="region of interest" description="Disordered" evidence="2">
    <location>
        <begin position="659"/>
        <end position="700"/>
    </location>
</feature>
<dbReference type="PANTHER" id="PTHR46007">
    <property type="entry name" value="MEDIATOR OF RNA POLYMERASE II TRANSCRIPTION SUBUNIT 12"/>
    <property type="match status" value="1"/>
</dbReference>
<protein>
    <submittedName>
        <fullName evidence="3">Uncharacterized protein</fullName>
    </submittedName>
</protein>
<proteinExistence type="predicted"/>
<feature type="compositionally biased region" description="Basic and acidic residues" evidence="2">
    <location>
        <begin position="272"/>
        <end position="282"/>
    </location>
</feature>
<feature type="region of interest" description="Disordered" evidence="2">
    <location>
        <begin position="260"/>
        <end position="293"/>
    </location>
</feature>
<dbReference type="STRING" id="69332.A0A388JZ97"/>
<accession>A0A388JZ97</accession>
<feature type="compositionally biased region" description="Polar residues" evidence="2">
    <location>
        <begin position="65"/>
        <end position="87"/>
    </location>
</feature>
<dbReference type="GO" id="GO:0003713">
    <property type="term" value="F:transcription coactivator activity"/>
    <property type="evidence" value="ECO:0007669"/>
    <property type="project" value="TreeGrafter"/>
</dbReference>
<feature type="region of interest" description="Disordered" evidence="2">
    <location>
        <begin position="583"/>
        <end position="602"/>
    </location>
</feature>
<reference evidence="3 4" key="1">
    <citation type="journal article" date="2018" name="Cell">
        <title>The Chara Genome: Secondary Complexity and Implications for Plant Terrestrialization.</title>
        <authorList>
            <person name="Nishiyama T."/>
            <person name="Sakayama H."/>
            <person name="Vries J.D."/>
            <person name="Buschmann H."/>
            <person name="Saint-Marcoux D."/>
            <person name="Ullrich K.K."/>
            <person name="Haas F.B."/>
            <person name="Vanderstraeten L."/>
            <person name="Becker D."/>
            <person name="Lang D."/>
            <person name="Vosolsobe S."/>
            <person name="Rombauts S."/>
            <person name="Wilhelmsson P.K.I."/>
            <person name="Janitza P."/>
            <person name="Kern R."/>
            <person name="Heyl A."/>
            <person name="Rumpler F."/>
            <person name="Villalobos L.I.A.C."/>
            <person name="Clay J.M."/>
            <person name="Skokan R."/>
            <person name="Toyoda A."/>
            <person name="Suzuki Y."/>
            <person name="Kagoshima H."/>
            <person name="Schijlen E."/>
            <person name="Tajeshwar N."/>
            <person name="Catarino B."/>
            <person name="Hetherington A.J."/>
            <person name="Saltykova A."/>
            <person name="Bonnot C."/>
            <person name="Breuninger H."/>
            <person name="Symeonidi A."/>
            <person name="Radhakrishnan G.V."/>
            <person name="Van Nieuwerburgh F."/>
            <person name="Deforce D."/>
            <person name="Chang C."/>
            <person name="Karol K.G."/>
            <person name="Hedrich R."/>
            <person name="Ulvskov P."/>
            <person name="Glockner G."/>
            <person name="Delwiche C.F."/>
            <person name="Petrasek J."/>
            <person name="Van de Peer Y."/>
            <person name="Friml J."/>
            <person name="Beilby M."/>
            <person name="Dolan L."/>
            <person name="Kohara Y."/>
            <person name="Sugano S."/>
            <person name="Fujiyama A."/>
            <person name="Delaux P.-M."/>
            <person name="Quint M."/>
            <person name="TheiBen G."/>
            <person name="Hagemann M."/>
            <person name="Harholt J."/>
            <person name="Dunand C."/>
            <person name="Zachgo S."/>
            <person name="Langdale J."/>
            <person name="Maumus F."/>
            <person name="Straeten D.V.D."/>
            <person name="Gould S.B."/>
            <person name="Rensing S.A."/>
        </authorList>
    </citation>
    <scope>NUCLEOTIDE SEQUENCE [LARGE SCALE GENOMIC DNA]</scope>
    <source>
        <strain evidence="3 4">S276</strain>
    </source>
</reference>
<feature type="region of interest" description="Disordered" evidence="2">
    <location>
        <begin position="607"/>
        <end position="640"/>
    </location>
</feature>
<feature type="coiled-coil region" evidence="1">
    <location>
        <begin position="305"/>
        <end position="339"/>
    </location>
</feature>
<dbReference type="Gramene" id="GBG63118">
    <property type="protein sequence ID" value="GBG63118"/>
    <property type="gene ID" value="CBR_g36605"/>
</dbReference>
<dbReference type="AlphaFoldDB" id="A0A388JZ97"/>
<feature type="region of interest" description="Disordered" evidence="2">
    <location>
        <begin position="65"/>
        <end position="96"/>
    </location>
</feature>
<dbReference type="PANTHER" id="PTHR46007:SF8">
    <property type="entry name" value="C2H2-TYPE DOMAIN-CONTAINING PROTEIN"/>
    <property type="match status" value="1"/>
</dbReference>
<feature type="compositionally biased region" description="Gly residues" evidence="2">
    <location>
        <begin position="510"/>
        <end position="519"/>
    </location>
</feature>
<dbReference type="GO" id="GO:0045944">
    <property type="term" value="P:positive regulation of transcription by RNA polymerase II"/>
    <property type="evidence" value="ECO:0007669"/>
    <property type="project" value="TreeGrafter"/>
</dbReference>
<feature type="region of interest" description="Disordered" evidence="2">
    <location>
        <begin position="144"/>
        <end position="184"/>
    </location>
</feature>
<organism evidence="3 4">
    <name type="scientific">Chara braunii</name>
    <name type="common">Braun's stonewort</name>
    <dbReference type="NCBI Taxonomy" id="69332"/>
    <lineage>
        <taxon>Eukaryota</taxon>
        <taxon>Viridiplantae</taxon>
        <taxon>Streptophyta</taxon>
        <taxon>Charophyceae</taxon>
        <taxon>Charales</taxon>
        <taxon>Characeae</taxon>
        <taxon>Chara</taxon>
    </lineage>
</organism>